<name>A0A7J8WRD9_GOSAI</name>
<feature type="compositionally biased region" description="Polar residues" evidence="1">
    <location>
        <begin position="161"/>
        <end position="176"/>
    </location>
</feature>
<feature type="compositionally biased region" description="Low complexity" evidence="1">
    <location>
        <begin position="180"/>
        <end position="190"/>
    </location>
</feature>
<dbReference type="AlphaFoldDB" id="A0A7J8WRD9"/>
<feature type="region of interest" description="Disordered" evidence="1">
    <location>
        <begin position="1"/>
        <end position="249"/>
    </location>
</feature>
<feature type="compositionally biased region" description="Gly residues" evidence="1">
    <location>
        <begin position="44"/>
        <end position="57"/>
    </location>
</feature>
<evidence type="ECO:0008006" key="4">
    <source>
        <dbReference type="Google" id="ProtNLM"/>
    </source>
</evidence>
<accession>A0A7J8WRD9</accession>
<feature type="non-terminal residue" evidence="2">
    <location>
        <position position="1"/>
    </location>
</feature>
<dbReference type="EMBL" id="JABFAA010000003">
    <property type="protein sequence ID" value="MBA0677598.1"/>
    <property type="molecule type" value="Genomic_DNA"/>
</dbReference>
<proteinExistence type="predicted"/>
<sequence>PPWSEIVLRRESDPTAGSPLTHSSSSSPPPSASVVEPYVTTEFGEGGVENAGAGPNGNVGKRTAWNRPSNGGTEIRVVMGADTWPALSPSAARVPPKSSSDSPRASLDGSSSSPSVVPVSQGSGSAPPSSALQKPVSNNVKSNSNSTPNHNTPARQRSMKRNSNNSASNGDLSQAPPQGPVVESPVNSPSSRDHIQRSSFVSQSHTSGNDQPHPRNSFRQRNGGPHPRGDGSHHQNFGGRRNQDHGNHE</sequence>
<comment type="caution">
    <text evidence="2">The sequence shown here is derived from an EMBL/GenBank/DDBJ whole genome shotgun (WGS) entry which is preliminary data.</text>
</comment>
<feature type="non-terminal residue" evidence="2">
    <location>
        <position position="249"/>
    </location>
</feature>
<gene>
    <name evidence="2" type="ORF">Goari_018997</name>
</gene>
<protein>
    <recommendedName>
        <fullName evidence="4">La protein</fullName>
    </recommendedName>
</protein>
<evidence type="ECO:0000313" key="2">
    <source>
        <dbReference type="EMBL" id="MBA0677598.1"/>
    </source>
</evidence>
<keyword evidence="3" id="KW-1185">Reference proteome</keyword>
<reference evidence="2 3" key="1">
    <citation type="journal article" date="2019" name="Genome Biol. Evol.">
        <title>Insights into the evolution of the New World diploid cottons (Gossypium, subgenus Houzingenia) based on genome sequencing.</title>
        <authorList>
            <person name="Grover C.E."/>
            <person name="Arick M.A. 2nd"/>
            <person name="Thrash A."/>
            <person name="Conover J.L."/>
            <person name="Sanders W.S."/>
            <person name="Peterson D.G."/>
            <person name="Frelichowski J.E."/>
            <person name="Scheffler J.A."/>
            <person name="Scheffler B.E."/>
            <person name="Wendel J.F."/>
        </authorList>
    </citation>
    <scope>NUCLEOTIDE SEQUENCE [LARGE SCALE GENOMIC DNA]</scope>
    <source>
        <strain evidence="2">185</strain>
        <tissue evidence="2">Leaf</tissue>
    </source>
</reference>
<dbReference type="Proteomes" id="UP000593577">
    <property type="component" value="Unassembled WGS sequence"/>
</dbReference>
<feature type="compositionally biased region" description="Low complexity" evidence="1">
    <location>
        <begin position="95"/>
        <end position="153"/>
    </location>
</feature>
<evidence type="ECO:0000256" key="1">
    <source>
        <dbReference type="SAM" id="MobiDB-lite"/>
    </source>
</evidence>
<feature type="compositionally biased region" description="Polar residues" evidence="1">
    <location>
        <begin position="197"/>
        <end position="210"/>
    </location>
</feature>
<organism evidence="2 3">
    <name type="scientific">Gossypium aridum</name>
    <name type="common">American cotton</name>
    <name type="synonym">Erioxylum aridum</name>
    <dbReference type="NCBI Taxonomy" id="34290"/>
    <lineage>
        <taxon>Eukaryota</taxon>
        <taxon>Viridiplantae</taxon>
        <taxon>Streptophyta</taxon>
        <taxon>Embryophyta</taxon>
        <taxon>Tracheophyta</taxon>
        <taxon>Spermatophyta</taxon>
        <taxon>Magnoliopsida</taxon>
        <taxon>eudicotyledons</taxon>
        <taxon>Gunneridae</taxon>
        <taxon>Pentapetalae</taxon>
        <taxon>rosids</taxon>
        <taxon>malvids</taxon>
        <taxon>Malvales</taxon>
        <taxon>Malvaceae</taxon>
        <taxon>Malvoideae</taxon>
        <taxon>Gossypium</taxon>
    </lineage>
</organism>
<evidence type="ECO:0000313" key="3">
    <source>
        <dbReference type="Proteomes" id="UP000593577"/>
    </source>
</evidence>